<dbReference type="Proteomes" id="UP001501598">
    <property type="component" value="Unassembled WGS sequence"/>
</dbReference>
<keyword evidence="7" id="KW-1185">Reference proteome</keyword>
<evidence type="ECO:0000313" key="6">
    <source>
        <dbReference type="EMBL" id="GAA4558217.1"/>
    </source>
</evidence>
<comment type="similarity">
    <text evidence="1 5">Belongs to the HypA/HybF family.</text>
</comment>
<evidence type="ECO:0000256" key="2">
    <source>
        <dbReference type="ARBA" id="ARBA00022596"/>
    </source>
</evidence>
<dbReference type="InterPro" id="IPR000688">
    <property type="entry name" value="HypA/HybF"/>
</dbReference>
<keyword evidence="3 5" id="KW-0479">Metal-binding</keyword>
<accession>A0ABP8S3Y3</accession>
<evidence type="ECO:0000313" key="7">
    <source>
        <dbReference type="Proteomes" id="UP001501598"/>
    </source>
</evidence>
<keyword evidence="4 5" id="KW-0862">Zinc</keyword>
<gene>
    <name evidence="5" type="primary">hypA</name>
    <name evidence="6" type="ORF">GCM10023175_63960</name>
</gene>
<dbReference type="PIRSF" id="PIRSF004761">
    <property type="entry name" value="Hydrgn_mat_HypA"/>
    <property type="match status" value="1"/>
</dbReference>
<dbReference type="PANTHER" id="PTHR34535">
    <property type="entry name" value="HYDROGENASE MATURATION FACTOR HYPA"/>
    <property type="match status" value="1"/>
</dbReference>
<dbReference type="PANTHER" id="PTHR34535:SF3">
    <property type="entry name" value="HYDROGENASE MATURATION FACTOR HYPA"/>
    <property type="match status" value="1"/>
</dbReference>
<dbReference type="EMBL" id="BAABGT010000109">
    <property type="protein sequence ID" value="GAA4558217.1"/>
    <property type="molecule type" value="Genomic_DNA"/>
</dbReference>
<evidence type="ECO:0000256" key="1">
    <source>
        <dbReference type="ARBA" id="ARBA00010748"/>
    </source>
</evidence>
<evidence type="ECO:0000256" key="5">
    <source>
        <dbReference type="HAMAP-Rule" id="MF_00213"/>
    </source>
</evidence>
<dbReference type="Gene3D" id="3.30.2320.80">
    <property type="match status" value="1"/>
</dbReference>
<feature type="binding site" evidence="5">
    <location>
        <position position="88"/>
    </location>
    <ligand>
        <name>Zn(2+)</name>
        <dbReference type="ChEBI" id="CHEBI:29105"/>
    </ligand>
</feature>
<evidence type="ECO:0000256" key="4">
    <source>
        <dbReference type="ARBA" id="ARBA00022833"/>
    </source>
</evidence>
<feature type="binding site" evidence="5">
    <location>
        <position position="86"/>
    </location>
    <ligand>
        <name>Zn(2+)</name>
        <dbReference type="ChEBI" id="CHEBI:29105"/>
    </ligand>
</feature>
<protein>
    <recommendedName>
        <fullName evidence="5">Hydrogenase maturation factor HypA</fullName>
    </recommendedName>
</protein>
<evidence type="ECO:0000256" key="3">
    <source>
        <dbReference type="ARBA" id="ARBA00022723"/>
    </source>
</evidence>
<sequence>MHELSLTQSVVDALTERLGPVRVRVVRLEVGRLSGVVPDAMRFCFELVTAGTTVEGAALEIVEPEGAARCRTCGAGFSTAEVLPLCPCGSADVEVTGGAGLRILAVEMEVEVEEPCAEPADARTTGPASG</sequence>
<keyword evidence="2 5" id="KW-0533">Nickel</keyword>
<proteinExistence type="inferred from homology"/>
<comment type="caution">
    <text evidence="6">The sequence shown here is derived from an EMBL/GenBank/DDBJ whole genome shotgun (WGS) entry which is preliminary data.</text>
</comment>
<feature type="binding site" evidence="5">
    <location>
        <position position="70"/>
    </location>
    <ligand>
        <name>Zn(2+)</name>
        <dbReference type="ChEBI" id="CHEBI:29105"/>
    </ligand>
</feature>
<name>A0ABP8S3Y3_9PSEU</name>
<feature type="binding site" evidence="5">
    <location>
        <position position="2"/>
    </location>
    <ligand>
        <name>Ni(2+)</name>
        <dbReference type="ChEBI" id="CHEBI:49786"/>
    </ligand>
</feature>
<organism evidence="6 7">
    <name type="scientific">Pseudonocardia xishanensis</name>
    <dbReference type="NCBI Taxonomy" id="630995"/>
    <lineage>
        <taxon>Bacteria</taxon>
        <taxon>Bacillati</taxon>
        <taxon>Actinomycetota</taxon>
        <taxon>Actinomycetes</taxon>
        <taxon>Pseudonocardiales</taxon>
        <taxon>Pseudonocardiaceae</taxon>
        <taxon>Pseudonocardia</taxon>
    </lineage>
</organism>
<comment type="function">
    <text evidence="5">Involved in the maturation of [NiFe] hydrogenases. Required for nickel insertion into the metal center of the hydrogenase.</text>
</comment>
<reference evidence="7" key="1">
    <citation type="journal article" date="2019" name="Int. J. Syst. Evol. Microbiol.">
        <title>The Global Catalogue of Microorganisms (GCM) 10K type strain sequencing project: providing services to taxonomists for standard genome sequencing and annotation.</title>
        <authorList>
            <consortium name="The Broad Institute Genomics Platform"/>
            <consortium name="The Broad Institute Genome Sequencing Center for Infectious Disease"/>
            <person name="Wu L."/>
            <person name="Ma J."/>
        </authorList>
    </citation>
    <scope>NUCLEOTIDE SEQUENCE [LARGE SCALE GENOMIC DNA]</scope>
    <source>
        <strain evidence="7">JCM 17906</strain>
    </source>
</reference>
<feature type="binding site" evidence="5">
    <location>
        <position position="73"/>
    </location>
    <ligand>
        <name>Zn(2+)</name>
        <dbReference type="ChEBI" id="CHEBI:29105"/>
    </ligand>
</feature>
<dbReference type="InterPro" id="IPR020538">
    <property type="entry name" value="Hydgase_Ni_incorp_HypA/HybF_CS"/>
</dbReference>
<dbReference type="RefSeq" id="WP_345426687.1">
    <property type="nucleotide sequence ID" value="NZ_BAABGT010000109.1"/>
</dbReference>
<dbReference type="HAMAP" id="MF_00213">
    <property type="entry name" value="HypA_HybF"/>
    <property type="match status" value="1"/>
</dbReference>
<dbReference type="PROSITE" id="PS01249">
    <property type="entry name" value="HYPA"/>
    <property type="match status" value="1"/>
</dbReference>
<dbReference type="Pfam" id="PF01155">
    <property type="entry name" value="HypA"/>
    <property type="match status" value="1"/>
</dbReference>